<evidence type="ECO:0000313" key="3">
    <source>
        <dbReference type="Proteomes" id="UP001168821"/>
    </source>
</evidence>
<keyword evidence="3" id="KW-1185">Reference proteome</keyword>
<dbReference type="CDD" id="cd15489">
    <property type="entry name" value="PHD_SF"/>
    <property type="match status" value="1"/>
</dbReference>
<gene>
    <name evidence="2" type="ORF">Zmor_026878</name>
</gene>
<comment type="caution">
    <text evidence="2">The sequence shown here is derived from an EMBL/GenBank/DDBJ whole genome shotgun (WGS) entry which is preliminary data.</text>
</comment>
<evidence type="ECO:0000256" key="1">
    <source>
        <dbReference type="SAM" id="Coils"/>
    </source>
</evidence>
<accession>A0AA38HUT8</accession>
<evidence type="ECO:0000313" key="2">
    <source>
        <dbReference type="EMBL" id="KAJ3644208.1"/>
    </source>
</evidence>
<evidence type="ECO:0008006" key="4">
    <source>
        <dbReference type="Google" id="ProtNLM"/>
    </source>
</evidence>
<dbReference type="Proteomes" id="UP001168821">
    <property type="component" value="Unassembled WGS sequence"/>
</dbReference>
<proteinExistence type="predicted"/>
<keyword evidence="1" id="KW-0175">Coiled coil</keyword>
<organism evidence="2 3">
    <name type="scientific">Zophobas morio</name>
    <dbReference type="NCBI Taxonomy" id="2755281"/>
    <lineage>
        <taxon>Eukaryota</taxon>
        <taxon>Metazoa</taxon>
        <taxon>Ecdysozoa</taxon>
        <taxon>Arthropoda</taxon>
        <taxon>Hexapoda</taxon>
        <taxon>Insecta</taxon>
        <taxon>Pterygota</taxon>
        <taxon>Neoptera</taxon>
        <taxon>Endopterygota</taxon>
        <taxon>Coleoptera</taxon>
        <taxon>Polyphaga</taxon>
        <taxon>Cucujiformia</taxon>
        <taxon>Tenebrionidae</taxon>
        <taxon>Zophobas</taxon>
    </lineage>
</organism>
<feature type="coiled-coil region" evidence="1">
    <location>
        <begin position="92"/>
        <end position="119"/>
    </location>
</feature>
<dbReference type="EMBL" id="JALNTZ010000008">
    <property type="protein sequence ID" value="KAJ3644208.1"/>
    <property type="molecule type" value="Genomic_DNA"/>
</dbReference>
<sequence>MAPGLVHAVNTEACKRCKNVPKESFLKCVNCGSVFHKGCAKLLKSVSFVSDNTITCCDSITTLPTESESDQEFWDALSDPDNGDIRIVHYIIKQNDTIISQLNNQIKVLNEQVALLKEKQGICKFNTSEKVIAQSEEKVELEVIKSPVAVNKPELVEPVKATENLSTQKTRKTPSRKILVRGNAPVPIVQRGDITTNFAAVTKQVHLYVGNVNPNVTEEEVLNYLASKVLLKYSTSSFYQNGTRQSVEPLKSR</sequence>
<name>A0AA38HUT8_9CUCU</name>
<dbReference type="AlphaFoldDB" id="A0AA38HUT8"/>
<protein>
    <recommendedName>
        <fullName evidence="4">Phorbol-ester/DAG-type domain-containing protein</fullName>
    </recommendedName>
</protein>
<reference evidence="2" key="1">
    <citation type="journal article" date="2023" name="G3 (Bethesda)">
        <title>Whole genome assemblies of Zophobas morio and Tenebrio molitor.</title>
        <authorList>
            <person name="Kaur S."/>
            <person name="Stinson S.A."/>
            <person name="diCenzo G.C."/>
        </authorList>
    </citation>
    <scope>NUCLEOTIDE SEQUENCE</scope>
    <source>
        <strain evidence="2">QUZm001</strain>
    </source>
</reference>